<name>A0ABP0G4S1_CLALP</name>
<proteinExistence type="predicted"/>
<dbReference type="Proteomes" id="UP001642483">
    <property type="component" value="Unassembled WGS sequence"/>
</dbReference>
<sequence>MYVQVAYQSLEMQEIVVHEFTLDEEIEHSPADLARWTELAKDCIKMKQHMTIFFTDDDGSFADLDQSVLKALIKGKKWSSKLQS</sequence>
<evidence type="ECO:0000313" key="2">
    <source>
        <dbReference type="Proteomes" id="UP001642483"/>
    </source>
</evidence>
<organism evidence="1 2">
    <name type="scientific">Clavelina lepadiformis</name>
    <name type="common">Light-bulb sea squirt</name>
    <name type="synonym">Ascidia lepadiformis</name>
    <dbReference type="NCBI Taxonomy" id="159417"/>
    <lineage>
        <taxon>Eukaryota</taxon>
        <taxon>Metazoa</taxon>
        <taxon>Chordata</taxon>
        <taxon>Tunicata</taxon>
        <taxon>Ascidiacea</taxon>
        <taxon>Aplousobranchia</taxon>
        <taxon>Clavelinidae</taxon>
        <taxon>Clavelina</taxon>
    </lineage>
</organism>
<evidence type="ECO:0000313" key="1">
    <source>
        <dbReference type="EMBL" id="CAK8686560.1"/>
    </source>
</evidence>
<protein>
    <submittedName>
        <fullName evidence="1">Uncharacterized protein</fullName>
    </submittedName>
</protein>
<dbReference type="EMBL" id="CAWYQH010000102">
    <property type="protein sequence ID" value="CAK8686560.1"/>
    <property type="molecule type" value="Genomic_DNA"/>
</dbReference>
<comment type="caution">
    <text evidence="1">The sequence shown here is derived from an EMBL/GenBank/DDBJ whole genome shotgun (WGS) entry which is preliminary data.</text>
</comment>
<keyword evidence="2" id="KW-1185">Reference proteome</keyword>
<reference evidence="1 2" key="1">
    <citation type="submission" date="2024-02" db="EMBL/GenBank/DDBJ databases">
        <authorList>
            <person name="Daric V."/>
            <person name="Darras S."/>
        </authorList>
    </citation>
    <scope>NUCLEOTIDE SEQUENCE [LARGE SCALE GENOMIC DNA]</scope>
</reference>
<gene>
    <name evidence="1" type="ORF">CVLEPA_LOCUS18480</name>
</gene>
<accession>A0ABP0G4S1</accession>